<dbReference type="Proteomes" id="UP000887577">
    <property type="component" value="Unplaced"/>
</dbReference>
<evidence type="ECO:0000256" key="1">
    <source>
        <dbReference type="SAM" id="SignalP"/>
    </source>
</evidence>
<dbReference type="PANTHER" id="PTHR23208:SF36">
    <property type="entry name" value="LYSOZYME-RELATED"/>
    <property type="match status" value="1"/>
</dbReference>
<feature type="chain" id="PRO_5038055782" evidence="1">
    <location>
        <begin position="20"/>
        <end position="72"/>
    </location>
</feature>
<evidence type="ECO:0000313" key="3">
    <source>
        <dbReference type="WBParaSite" id="PSU_v2.g17274.t1"/>
    </source>
</evidence>
<dbReference type="SUPFAM" id="SSF51445">
    <property type="entry name" value="(Trans)glycosidases"/>
    <property type="match status" value="1"/>
</dbReference>
<dbReference type="GO" id="GO:0045087">
    <property type="term" value="P:innate immune response"/>
    <property type="evidence" value="ECO:0007669"/>
    <property type="project" value="TreeGrafter"/>
</dbReference>
<dbReference type="InterPro" id="IPR051595">
    <property type="entry name" value="GH25_Enzymes"/>
</dbReference>
<evidence type="ECO:0000313" key="2">
    <source>
        <dbReference type="Proteomes" id="UP000887577"/>
    </source>
</evidence>
<organism evidence="2 3">
    <name type="scientific">Panagrolaimus superbus</name>
    <dbReference type="NCBI Taxonomy" id="310955"/>
    <lineage>
        <taxon>Eukaryota</taxon>
        <taxon>Metazoa</taxon>
        <taxon>Ecdysozoa</taxon>
        <taxon>Nematoda</taxon>
        <taxon>Chromadorea</taxon>
        <taxon>Rhabditida</taxon>
        <taxon>Tylenchina</taxon>
        <taxon>Panagrolaimomorpha</taxon>
        <taxon>Panagrolaimoidea</taxon>
        <taxon>Panagrolaimidae</taxon>
        <taxon>Panagrolaimus</taxon>
    </lineage>
</organism>
<keyword evidence="2" id="KW-1185">Reference proteome</keyword>
<dbReference type="GO" id="GO:0007165">
    <property type="term" value="P:signal transduction"/>
    <property type="evidence" value="ECO:0007669"/>
    <property type="project" value="TreeGrafter"/>
</dbReference>
<sequence length="72" mass="7756">MKLFLVAAAAVCFLASVKAEIGWDGIQAVSVSGFQCLHNAGHRFFIARVWESVGNYDETGIANIKNARAAGW</sequence>
<feature type="signal peptide" evidence="1">
    <location>
        <begin position="1"/>
        <end position="19"/>
    </location>
</feature>
<protein>
    <submittedName>
        <fullName evidence="3">Uncharacterized protein</fullName>
    </submittedName>
</protein>
<proteinExistence type="predicted"/>
<dbReference type="AlphaFoldDB" id="A0A914YAP2"/>
<keyword evidence="1" id="KW-0732">Signal</keyword>
<accession>A0A914YAP2</accession>
<name>A0A914YAP2_9BILA</name>
<reference evidence="3" key="1">
    <citation type="submission" date="2022-11" db="UniProtKB">
        <authorList>
            <consortium name="WormBaseParasite"/>
        </authorList>
    </citation>
    <scope>IDENTIFICATION</scope>
</reference>
<dbReference type="PANTHER" id="PTHR23208">
    <property type="entry name" value="LYSOZYME PROTEIN"/>
    <property type="match status" value="1"/>
</dbReference>
<dbReference type="InterPro" id="IPR017853">
    <property type="entry name" value="GH"/>
</dbReference>
<dbReference type="WBParaSite" id="PSU_v2.g17274.t1">
    <property type="protein sequence ID" value="PSU_v2.g17274.t1"/>
    <property type="gene ID" value="PSU_v2.g17274"/>
</dbReference>